<dbReference type="AlphaFoldDB" id="A0A446BPQ1"/>
<gene>
    <name evidence="1" type="ORF">TT172_LOCUS6867</name>
</gene>
<accession>A0A446BPQ1</accession>
<protein>
    <submittedName>
        <fullName evidence="1">0559bcaf-c4dd-40c6-836c-aa97a3bebe90</fullName>
    </submittedName>
</protein>
<organism evidence="1 2">
    <name type="scientific">Thermothielavioides terrestris</name>
    <dbReference type="NCBI Taxonomy" id="2587410"/>
    <lineage>
        <taxon>Eukaryota</taxon>
        <taxon>Fungi</taxon>
        <taxon>Dikarya</taxon>
        <taxon>Ascomycota</taxon>
        <taxon>Pezizomycotina</taxon>
        <taxon>Sordariomycetes</taxon>
        <taxon>Sordariomycetidae</taxon>
        <taxon>Sordariales</taxon>
        <taxon>Chaetomiaceae</taxon>
        <taxon>Thermothielavioides</taxon>
    </lineage>
</organism>
<dbReference type="Proteomes" id="UP000289323">
    <property type="component" value="Unassembled WGS sequence"/>
</dbReference>
<sequence>MRSPELDGCKYHLIQVICHGRSPKNDYQLTRDVRSPRVLSATWHCQRTDTCCRDNSLQPETGQRGCHVDNHVRIRGKLRDVHLVGQNQMP</sequence>
<evidence type="ECO:0000313" key="2">
    <source>
        <dbReference type="Proteomes" id="UP000289323"/>
    </source>
</evidence>
<reference evidence="1 2" key="1">
    <citation type="submission" date="2018-04" db="EMBL/GenBank/DDBJ databases">
        <authorList>
            <person name="Huttner S."/>
            <person name="Dainat J."/>
        </authorList>
    </citation>
    <scope>NUCLEOTIDE SEQUENCE [LARGE SCALE GENOMIC DNA]</scope>
</reference>
<evidence type="ECO:0000313" key="1">
    <source>
        <dbReference type="EMBL" id="SPQ24448.1"/>
    </source>
</evidence>
<dbReference type="EMBL" id="OUUZ01000013">
    <property type="protein sequence ID" value="SPQ24448.1"/>
    <property type="molecule type" value="Genomic_DNA"/>
</dbReference>
<proteinExistence type="predicted"/>
<name>A0A446BPQ1_9PEZI</name>